<gene>
    <name evidence="2" type="ORF">H7313_00205</name>
</gene>
<protein>
    <recommendedName>
        <fullName evidence="1">DUF2229 domain-containing protein</fullName>
    </recommendedName>
</protein>
<evidence type="ECO:0000259" key="1">
    <source>
        <dbReference type="Pfam" id="PF09989"/>
    </source>
</evidence>
<dbReference type="InterPro" id="IPR051805">
    <property type="entry name" value="Dehydratase_Activator_Redct"/>
</dbReference>
<dbReference type="RefSeq" id="WP_185903872.1">
    <property type="nucleotide sequence ID" value="NZ_JACMSE010000001.1"/>
</dbReference>
<name>A0A842JAH7_9ACTN</name>
<evidence type="ECO:0000313" key="2">
    <source>
        <dbReference type="EMBL" id="MBC2887796.1"/>
    </source>
</evidence>
<dbReference type="AlphaFoldDB" id="A0A842JAH7"/>
<organism evidence="2 3">
    <name type="scientific">Gordonibacter massiliensis</name>
    <name type="common">ex Traore et al. 2017</name>
    <dbReference type="NCBI Taxonomy" id="1841863"/>
    <lineage>
        <taxon>Bacteria</taxon>
        <taxon>Bacillati</taxon>
        <taxon>Actinomycetota</taxon>
        <taxon>Coriobacteriia</taxon>
        <taxon>Eggerthellales</taxon>
        <taxon>Eggerthellaceae</taxon>
        <taxon>Gordonibacter</taxon>
    </lineage>
</organism>
<sequence>MGLLKQNDYADVRSVGIPRALLYHRYGTLWETFFHELGREVVLSRETDRALVDEGSALSVDECCLASKAYLGHAASLVGACDALFVPSMGNMGHHLGFCTKFQALPDLVENTLRDRNVRVASCLVDVTEEHMPMREAFLDLASRFGANPREAKRAWKTAFHEQERADRAAAGAQERLLTSLGSLQGSERPLAILLVAHPYLAHDPYLGGSVTDPLERMGATVLYADEADRERALKTSFDFSATMPWVVNRELIGAIMLLHEHIDGIVLVSAFPCGPDSMTDDAIMRCIQGKPILNLTIDAQSGTAGLETRIESFVDILRYQKKGGYVHDRH</sequence>
<keyword evidence="3" id="KW-1185">Reference proteome</keyword>
<evidence type="ECO:0000313" key="3">
    <source>
        <dbReference type="Proteomes" id="UP000587396"/>
    </source>
</evidence>
<accession>A0A842JAH7</accession>
<dbReference type="EMBL" id="JACMSE010000001">
    <property type="protein sequence ID" value="MBC2887796.1"/>
    <property type="molecule type" value="Genomic_DNA"/>
</dbReference>
<dbReference type="InterPro" id="IPR018709">
    <property type="entry name" value="CoA_activase_DUF2229"/>
</dbReference>
<dbReference type="Proteomes" id="UP000587396">
    <property type="component" value="Unassembled WGS sequence"/>
</dbReference>
<feature type="domain" description="DUF2229" evidence="1">
    <location>
        <begin position="15"/>
        <end position="226"/>
    </location>
</feature>
<proteinExistence type="predicted"/>
<dbReference type="PANTHER" id="PTHR32329:SF2">
    <property type="entry name" value="BIFUNCTIONAL PROTEIN [INCLUDES 2-HYDROXYACYL-COA DEHYDRATASE (N-TER) AND ITS ACTIVATOR DOMAIN (C_TERM)"/>
    <property type="match status" value="1"/>
</dbReference>
<dbReference type="PANTHER" id="PTHR32329">
    <property type="entry name" value="BIFUNCTIONAL PROTEIN [INCLUDES 2-HYDROXYACYL-COA DEHYDRATASE (N-TER) AND ITS ACTIVATOR DOMAIN (C_TERM)-RELATED"/>
    <property type="match status" value="1"/>
</dbReference>
<dbReference type="Pfam" id="PF09989">
    <property type="entry name" value="DUF2229"/>
    <property type="match status" value="1"/>
</dbReference>
<comment type="caution">
    <text evidence="2">The sequence shown here is derived from an EMBL/GenBank/DDBJ whole genome shotgun (WGS) entry which is preliminary data.</text>
</comment>
<dbReference type="Gene3D" id="3.40.50.11900">
    <property type="match status" value="1"/>
</dbReference>
<reference evidence="2 3" key="1">
    <citation type="submission" date="2020-08" db="EMBL/GenBank/DDBJ databases">
        <authorList>
            <person name="Liu C."/>
            <person name="Sun Q."/>
        </authorList>
    </citation>
    <scope>NUCLEOTIDE SEQUENCE [LARGE SCALE GENOMIC DNA]</scope>
    <source>
        <strain evidence="2 3">N22</strain>
    </source>
</reference>